<sequence>MGARETPEVKMSIQNKSNLQERAERAASLFPETARKTIVIEFAGTPKAGKTTTLSQINTFLKRCGFKVEIVVERASVCPIKDKKHVNFNIWTACTTLSQLLEKTQTPPRAEDPQILILDRGIFDSICWLRLMERLQRLRPSERKIVEDFLVIPDWRERITGVILMTASPADSMQREQGMLPVVGARGSIMNESVLQQMTIVARETAKDMQALFRVFEVSTSDEETKNKPQFTAEKVAELVLSLIEQQLQEEILHLPRTEVKGVFQSATTIDVNSARDLVAIFQSSGKYAPRQEVEADTGLVQALPVVVVRNASGQVLRLRRRERSEANPLHEKMVVWAGGHVRREDNHTGQAILKCITRELEEELRLRVTADSVTLLGAVYLEDGKSSVKHVAIVYEWRAPTDDVEVALSNAEFFERRGTSLSGKFVGLDEIVQEMNTAHNEEPWSDYIIREFLSKDAHHIQSRLF</sequence>
<dbReference type="Gene3D" id="3.40.50.300">
    <property type="entry name" value="P-loop containing nucleotide triphosphate hydrolases"/>
    <property type="match status" value="1"/>
</dbReference>
<dbReference type="EMBL" id="JACQXR010000062">
    <property type="protein sequence ID" value="MBI4726596.1"/>
    <property type="molecule type" value="Genomic_DNA"/>
</dbReference>
<dbReference type="Gene3D" id="3.90.79.10">
    <property type="entry name" value="Nucleoside Triphosphate Pyrophosphohydrolase"/>
    <property type="match status" value="1"/>
</dbReference>
<evidence type="ECO:0000259" key="1">
    <source>
        <dbReference type="PROSITE" id="PS51462"/>
    </source>
</evidence>
<dbReference type="AlphaFoldDB" id="A0A933I8R4"/>
<name>A0A933I8R4_UNCT6</name>
<dbReference type="Proteomes" id="UP000736328">
    <property type="component" value="Unassembled WGS sequence"/>
</dbReference>
<evidence type="ECO:0000313" key="2">
    <source>
        <dbReference type="EMBL" id="MBI4726596.1"/>
    </source>
</evidence>
<dbReference type="InterPro" id="IPR027417">
    <property type="entry name" value="P-loop_NTPase"/>
</dbReference>
<gene>
    <name evidence="2" type="ORF">HY768_05150</name>
</gene>
<organism evidence="2 3">
    <name type="scientific">candidate division TA06 bacterium</name>
    <dbReference type="NCBI Taxonomy" id="2250710"/>
    <lineage>
        <taxon>Bacteria</taxon>
        <taxon>Bacteria division TA06</taxon>
    </lineage>
</organism>
<dbReference type="Pfam" id="PF00293">
    <property type="entry name" value="NUDIX"/>
    <property type="match status" value="1"/>
</dbReference>
<dbReference type="InterPro" id="IPR000086">
    <property type="entry name" value="NUDIX_hydrolase_dom"/>
</dbReference>
<reference evidence="2" key="1">
    <citation type="submission" date="2020-07" db="EMBL/GenBank/DDBJ databases">
        <title>Huge and variable diversity of episymbiotic CPR bacteria and DPANN archaea in groundwater ecosystems.</title>
        <authorList>
            <person name="He C.Y."/>
            <person name="Keren R."/>
            <person name="Whittaker M."/>
            <person name="Farag I.F."/>
            <person name="Doudna J."/>
            <person name="Cate J.H.D."/>
            <person name="Banfield J.F."/>
        </authorList>
    </citation>
    <scope>NUCLEOTIDE SEQUENCE</scope>
    <source>
        <strain evidence="2">NC_groundwater_1520_Pr4_B-0.1um_53_5</strain>
    </source>
</reference>
<dbReference type="InterPro" id="IPR015797">
    <property type="entry name" value="NUDIX_hydrolase-like_dom_sf"/>
</dbReference>
<dbReference type="SUPFAM" id="SSF55811">
    <property type="entry name" value="Nudix"/>
    <property type="match status" value="1"/>
</dbReference>
<comment type="caution">
    <text evidence="2">The sequence shown here is derived from an EMBL/GenBank/DDBJ whole genome shotgun (WGS) entry which is preliminary data.</text>
</comment>
<feature type="domain" description="Nudix hydrolase" evidence="1">
    <location>
        <begin position="299"/>
        <end position="451"/>
    </location>
</feature>
<evidence type="ECO:0000313" key="3">
    <source>
        <dbReference type="Proteomes" id="UP000736328"/>
    </source>
</evidence>
<proteinExistence type="predicted"/>
<protein>
    <submittedName>
        <fullName evidence="2">NUDIX domain-containing protein</fullName>
    </submittedName>
</protein>
<dbReference type="SUPFAM" id="SSF52540">
    <property type="entry name" value="P-loop containing nucleoside triphosphate hydrolases"/>
    <property type="match status" value="1"/>
</dbReference>
<accession>A0A933I8R4</accession>
<dbReference type="PROSITE" id="PS51462">
    <property type="entry name" value="NUDIX"/>
    <property type="match status" value="1"/>
</dbReference>